<feature type="transmembrane region" description="Helical" evidence="7">
    <location>
        <begin position="218"/>
        <end position="237"/>
    </location>
</feature>
<feature type="transmembrane region" description="Helical" evidence="7">
    <location>
        <begin position="496"/>
        <end position="514"/>
    </location>
</feature>
<feature type="transmembrane region" description="Helical" evidence="7">
    <location>
        <begin position="401"/>
        <end position="420"/>
    </location>
</feature>
<evidence type="ECO:0000256" key="3">
    <source>
        <dbReference type="ARBA" id="ARBA00022692"/>
    </source>
</evidence>
<sequence>MVGMDRNLSINEVNETGENRPRFQTEEELLHSMGYKQEMDKTMSTVSNFAIAFGCCSILSGLTPLWGDAMLAAGSIAVIWGWILVSIFTFGVGLSLAEICSAYPITGGLYIWVSKLAPPEWVPIMCWLTGWCNWLGLIILYYVKKSVKKINFILIIVAITSADLGLSQFIASIINISDSNNSPSIYWQYGIFVVIAVVHGIINSASVKYNGFFNQTSLYWHLVGTLLIVIVALVLTPNKPSAQWVFTHFENNTGFSSGGYAFLIGLLQSQYTLSGFDSAAHMSDETRDAGRSAPRGILYAIGTAAIVGFIFLVSVNFCVQDYQTQIVDTQLSPAMTQIFLDGVGYKWTVVFTTIIMGAMFFSGSALTLGSSRMIYAFARDGGTPFSKQLATINLKTQTPIYAVWFNVIFAIIVGLLYIINETAFNAIVSVNTIASSMAYFIPIALKLTVARKVFVRGPFHLGPFSDAVNFISLCWILLTSALFVCPTEYPVTPDNMNYAIVVFTGVIGASVLYYHARAKKFFKGPGKSLEHDPQLDGIPVETAVDDAKKHGRAPEYDSSSQSSNSDNEGNKKYQVNEVERI</sequence>
<dbReference type="PANTHER" id="PTHR45649">
    <property type="entry name" value="AMINO-ACID PERMEASE BAT1"/>
    <property type="match status" value="1"/>
</dbReference>
<dbReference type="PANTHER" id="PTHR45649:SF26">
    <property type="entry name" value="OS04G0435100 PROTEIN"/>
    <property type="match status" value="1"/>
</dbReference>
<dbReference type="Proteomes" id="UP000650833">
    <property type="component" value="Unassembled WGS sequence"/>
</dbReference>
<keyword evidence="3 7" id="KW-0812">Transmembrane</keyword>
<protein>
    <recommendedName>
        <fullName evidence="10">Amino acid transporter</fullName>
    </recommendedName>
</protein>
<name>A0A8H7QXB1_9FUNG</name>
<feature type="transmembrane region" description="Helical" evidence="7">
    <location>
        <begin position="121"/>
        <end position="143"/>
    </location>
</feature>
<evidence type="ECO:0000256" key="1">
    <source>
        <dbReference type="ARBA" id="ARBA00004141"/>
    </source>
</evidence>
<dbReference type="Gene3D" id="1.20.1740.10">
    <property type="entry name" value="Amino acid/polyamine transporter I"/>
    <property type="match status" value="1"/>
</dbReference>
<evidence type="ECO:0008006" key="10">
    <source>
        <dbReference type="Google" id="ProtNLM"/>
    </source>
</evidence>
<feature type="transmembrane region" description="Helical" evidence="7">
    <location>
        <begin position="79"/>
        <end position="105"/>
    </location>
</feature>
<dbReference type="PIRSF" id="PIRSF006060">
    <property type="entry name" value="AA_transporter"/>
    <property type="match status" value="1"/>
</dbReference>
<organism evidence="8 9">
    <name type="scientific">Mucor plumbeus</name>
    <dbReference type="NCBI Taxonomy" id="97098"/>
    <lineage>
        <taxon>Eukaryota</taxon>
        <taxon>Fungi</taxon>
        <taxon>Fungi incertae sedis</taxon>
        <taxon>Mucoromycota</taxon>
        <taxon>Mucoromycotina</taxon>
        <taxon>Mucoromycetes</taxon>
        <taxon>Mucorales</taxon>
        <taxon>Mucorineae</taxon>
        <taxon>Mucoraceae</taxon>
        <taxon>Mucor</taxon>
    </lineage>
</organism>
<feature type="transmembrane region" description="Helical" evidence="7">
    <location>
        <begin position="297"/>
        <end position="317"/>
    </location>
</feature>
<evidence type="ECO:0000256" key="4">
    <source>
        <dbReference type="ARBA" id="ARBA00022989"/>
    </source>
</evidence>
<dbReference type="InterPro" id="IPR002293">
    <property type="entry name" value="AA/rel_permease1"/>
</dbReference>
<feature type="transmembrane region" description="Helical" evidence="7">
    <location>
        <begin position="426"/>
        <end position="445"/>
    </location>
</feature>
<proteinExistence type="predicted"/>
<dbReference type="EMBL" id="JAEPRC010000357">
    <property type="protein sequence ID" value="KAG2199276.1"/>
    <property type="molecule type" value="Genomic_DNA"/>
</dbReference>
<keyword evidence="5 7" id="KW-0472">Membrane</keyword>
<feature type="transmembrane region" description="Helical" evidence="7">
    <location>
        <begin position="150"/>
        <end position="174"/>
    </location>
</feature>
<accession>A0A8H7QXB1</accession>
<feature type="region of interest" description="Disordered" evidence="6">
    <location>
        <begin position="526"/>
        <end position="581"/>
    </location>
</feature>
<feature type="transmembrane region" description="Helical" evidence="7">
    <location>
        <begin position="186"/>
        <end position="206"/>
    </location>
</feature>
<comment type="caution">
    <text evidence="8">The sequence shown here is derived from an EMBL/GenBank/DDBJ whole genome shotgun (WGS) entry which is preliminary data.</text>
</comment>
<dbReference type="Pfam" id="PF13520">
    <property type="entry name" value="AA_permease_2"/>
    <property type="match status" value="1"/>
</dbReference>
<keyword evidence="2" id="KW-0813">Transport</keyword>
<dbReference type="GO" id="GO:0022857">
    <property type="term" value="F:transmembrane transporter activity"/>
    <property type="evidence" value="ECO:0007669"/>
    <property type="project" value="InterPro"/>
</dbReference>
<dbReference type="AlphaFoldDB" id="A0A8H7QXB1"/>
<keyword evidence="9" id="KW-1185">Reference proteome</keyword>
<feature type="transmembrane region" description="Helical" evidence="7">
    <location>
        <begin position="466"/>
        <end position="484"/>
    </location>
</feature>
<feature type="transmembrane region" description="Helical" evidence="7">
    <location>
        <begin position="347"/>
        <end position="369"/>
    </location>
</feature>
<evidence type="ECO:0000256" key="7">
    <source>
        <dbReference type="SAM" id="Phobius"/>
    </source>
</evidence>
<feature type="transmembrane region" description="Helical" evidence="7">
    <location>
        <begin position="257"/>
        <end position="276"/>
    </location>
</feature>
<dbReference type="GO" id="GO:0016020">
    <property type="term" value="C:membrane"/>
    <property type="evidence" value="ECO:0007669"/>
    <property type="project" value="UniProtKB-SubCell"/>
</dbReference>
<evidence type="ECO:0000256" key="5">
    <source>
        <dbReference type="ARBA" id="ARBA00023136"/>
    </source>
</evidence>
<evidence type="ECO:0000313" key="8">
    <source>
        <dbReference type="EMBL" id="KAG2199276.1"/>
    </source>
</evidence>
<feature type="transmembrane region" description="Helical" evidence="7">
    <location>
        <begin position="49"/>
        <end position="67"/>
    </location>
</feature>
<keyword evidence="4 7" id="KW-1133">Transmembrane helix</keyword>
<evidence type="ECO:0000256" key="6">
    <source>
        <dbReference type="SAM" id="MobiDB-lite"/>
    </source>
</evidence>
<gene>
    <name evidence="8" type="ORF">INT46_006676</name>
</gene>
<comment type="subcellular location">
    <subcellularLocation>
        <location evidence="1">Membrane</location>
        <topology evidence="1">Multi-pass membrane protein</topology>
    </subcellularLocation>
</comment>
<evidence type="ECO:0000313" key="9">
    <source>
        <dbReference type="Proteomes" id="UP000650833"/>
    </source>
</evidence>
<reference evidence="8" key="1">
    <citation type="submission" date="2020-12" db="EMBL/GenBank/DDBJ databases">
        <title>Metabolic potential, ecology and presence of endohyphal bacteria is reflected in genomic diversity of Mucoromycotina.</title>
        <authorList>
            <person name="Muszewska A."/>
            <person name="Okrasinska A."/>
            <person name="Steczkiewicz K."/>
            <person name="Drgas O."/>
            <person name="Orlowska M."/>
            <person name="Perlinska-Lenart U."/>
            <person name="Aleksandrzak-Piekarczyk T."/>
            <person name="Szatraj K."/>
            <person name="Zielenkiewicz U."/>
            <person name="Pilsyk S."/>
            <person name="Malc E."/>
            <person name="Mieczkowski P."/>
            <person name="Kruszewska J.S."/>
            <person name="Biernat P."/>
            <person name="Pawlowska J."/>
        </authorList>
    </citation>
    <scope>NUCLEOTIDE SEQUENCE</scope>
    <source>
        <strain evidence="8">CBS 226.32</strain>
    </source>
</reference>
<feature type="compositionally biased region" description="Basic and acidic residues" evidence="6">
    <location>
        <begin position="545"/>
        <end position="555"/>
    </location>
</feature>
<evidence type="ECO:0000256" key="2">
    <source>
        <dbReference type="ARBA" id="ARBA00022448"/>
    </source>
</evidence>
<dbReference type="OrthoDB" id="10054429at2759"/>
<feature type="compositionally biased region" description="Low complexity" evidence="6">
    <location>
        <begin position="557"/>
        <end position="567"/>
    </location>
</feature>